<dbReference type="EMBL" id="CP009313">
    <property type="protein sequence ID" value="AJE44417.1"/>
    <property type="molecule type" value="Genomic_DNA"/>
</dbReference>
<proteinExistence type="predicted"/>
<dbReference type="Proteomes" id="UP000031526">
    <property type="component" value="Chromosome"/>
</dbReference>
<dbReference type="AlphaFoldDB" id="A0A0B5DW08"/>
<organism evidence="1 2">
    <name type="scientific">Streptomyces nodosus</name>
    <dbReference type="NCBI Taxonomy" id="40318"/>
    <lineage>
        <taxon>Bacteria</taxon>
        <taxon>Bacillati</taxon>
        <taxon>Actinomycetota</taxon>
        <taxon>Actinomycetes</taxon>
        <taxon>Kitasatosporales</taxon>
        <taxon>Streptomycetaceae</taxon>
        <taxon>Streptomyces</taxon>
    </lineage>
</organism>
<sequence length="154" mass="17441">MFAEQGLEGQMYQARSEQHSRDLRRFISKTIRRTAQKVRQFGEHVLISPSPPRPADLHELWVEKLRGEFLRGADTRIHELQLARDRLTHIIFCIVHGRIFSGLRVPAATDFICCHVRAAGSTKATSDAVARWTLVHRATGTGERPAVAFPCTSR</sequence>
<dbReference type="HOGENOM" id="CLU_1703282_0_0_11"/>
<reference evidence="2" key="1">
    <citation type="submission" date="2014-09" db="EMBL/GenBank/DDBJ databases">
        <title>Sequence of the Streptomyces nodosus genome.</title>
        <authorList>
            <person name="Sweeney P."/>
            <person name="Stephens N."/>
            <person name="Murphy C."/>
            <person name="Caffrey P."/>
        </authorList>
    </citation>
    <scope>NUCLEOTIDE SEQUENCE [LARGE SCALE GENOMIC DNA]</scope>
    <source>
        <strain evidence="2">ATCC 14899</strain>
    </source>
</reference>
<evidence type="ECO:0000313" key="2">
    <source>
        <dbReference type="Proteomes" id="UP000031526"/>
    </source>
</evidence>
<reference evidence="1 2" key="2">
    <citation type="journal article" date="2016" name="Appl. Microbiol. Biotechnol.">
        <title>Exploiting the genome sequence of Streptomyces nodosus for enhanced antibiotic production.</title>
        <authorList>
            <person name="Sweeney P."/>
            <person name="Murphy C.D."/>
            <person name="Caffrey P."/>
        </authorList>
    </citation>
    <scope>NUCLEOTIDE SEQUENCE [LARGE SCALE GENOMIC DNA]</scope>
    <source>
        <strain evidence="1 2">ATCC 14899</strain>
    </source>
</reference>
<accession>A0A0B5DW08</accession>
<gene>
    <name evidence="1" type="ORF">SNOD_33855</name>
</gene>
<name>A0A0B5DW08_9ACTN</name>
<keyword evidence="2" id="KW-1185">Reference proteome</keyword>
<protein>
    <submittedName>
        <fullName evidence="1">Uncharacterized protein</fullName>
    </submittedName>
</protein>
<evidence type="ECO:0000313" key="1">
    <source>
        <dbReference type="EMBL" id="AJE44417.1"/>
    </source>
</evidence>